<dbReference type="SUPFAM" id="SSF55961">
    <property type="entry name" value="Bet v1-like"/>
    <property type="match status" value="1"/>
</dbReference>
<dbReference type="InterPro" id="IPR023393">
    <property type="entry name" value="START-like_dom_sf"/>
</dbReference>
<sequence length="106" mass="12046">MGVTGKLEIEVGNKASGDLFYNLFGGKHDVTHIIPRKIHAFHVLNGDFGKPGSVIQWDYTLDGKKCVAKEIVEEIDEEKKFVKFKLIEGSNLLEEYKSMMLEYLII</sequence>
<evidence type="ECO:0000313" key="2">
    <source>
        <dbReference type="EMBL" id="KAK9698723.1"/>
    </source>
</evidence>
<comment type="caution">
    <text evidence="2">The sequence shown here is derived from an EMBL/GenBank/DDBJ whole genome shotgun (WGS) entry which is preliminary data.</text>
</comment>
<dbReference type="Pfam" id="PF00407">
    <property type="entry name" value="Bet_v_1"/>
    <property type="match status" value="1"/>
</dbReference>
<dbReference type="InterPro" id="IPR051761">
    <property type="entry name" value="MLP-like_ligand-binding"/>
</dbReference>
<dbReference type="GO" id="GO:0006952">
    <property type="term" value="P:defense response"/>
    <property type="evidence" value="ECO:0007669"/>
    <property type="project" value="InterPro"/>
</dbReference>
<keyword evidence="3" id="KW-1185">Reference proteome</keyword>
<dbReference type="Proteomes" id="UP001443914">
    <property type="component" value="Unassembled WGS sequence"/>
</dbReference>
<name>A0AAW1J5Z2_SAPOF</name>
<dbReference type="AlphaFoldDB" id="A0AAW1J5Z2"/>
<dbReference type="SMART" id="SM01037">
    <property type="entry name" value="Bet_v_1"/>
    <property type="match status" value="1"/>
</dbReference>
<gene>
    <name evidence="2" type="ORF">RND81_08G126600</name>
</gene>
<proteinExistence type="predicted"/>
<protein>
    <recommendedName>
        <fullName evidence="1">Bet v I/Major latex protein domain-containing protein</fullName>
    </recommendedName>
</protein>
<accession>A0AAW1J5Z2</accession>
<dbReference type="Gene3D" id="3.30.530.20">
    <property type="match status" value="1"/>
</dbReference>
<evidence type="ECO:0000313" key="3">
    <source>
        <dbReference type="Proteomes" id="UP001443914"/>
    </source>
</evidence>
<organism evidence="2 3">
    <name type="scientific">Saponaria officinalis</name>
    <name type="common">Common soapwort</name>
    <name type="synonym">Lychnis saponaria</name>
    <dbReference type="NCBI Taxonomy" id="3572"/>
    <lineage>
        <taxon>Eukaryota</taxon>
        <taxon>Viridiplantae</taxon>
        <taxon>Streptophyta</taxon>
        <taxon>Embryophyta</taxon>
        <taxon>Tracheophyta</taxon>
        <taxon>Spermatophyta</taxon>
        <taxon>Magnoliopsida</taxon>
        <taxon>eudicotyledons</taxon>
        <taxon>Gunneridae</taxon>
        <taxon>Pentapetalae</taxon>
        <taxon>Caryophyllales</taxon>
        <taxon>Caryophyllaceae</taxon>
        <taxon>Caryophylleae</taxon>
        <taxon>Saponaria</taxon>
    </lineage>
</organism>
<feature type="non-terminal residue" evidence="2">
    <location>
        <position position="106"/>
    </location>
</feature>
<dbReference type="EMBL" id="JBDFQZ010000008">
    <property type="protein sequence ID" value="KAK9698723.1"/>
    <property type="molecule type" value="Genomic_DNA"/>
</dbReference>
<dbReference type="PANTHER" id="PTHR31907">
    <property type="entry name" value="MLP-LIKE PROTEIN 423"/>
    <property type="match status" value="1"/>
</dbReference>
<feature type="domain" description="Bet v I/Major latex protein" evidence="1">
    <location>
        <begin position="2"/>
        <end position="106"/>
    </location>
</feature>
<reference evidence="2" key="1">
    <citation type="submission" date="2024-03" db="EMBL/GenBank/DDBJ databases">
        <title>WGS assembly of Saponaria officinalis var. Norfolk2.</title>
        <authorList>
            <person name="Jenkins J."/>
            <person name="Shu S."/>
            <person name="Grimwood J."/>
            <person name="Barry K."/>
            <person name="Goodstein D."/>
            <person name="Schmutz J."/>
            <person name="Leebens-Mack J."/>
            <person name="Osbourn A."/>
        </authorList>
    </citation>
    <scope>NUCLEOTIDE SEQUENCE [LARGE SCALE GENOMIC DNA]</scope>
    <source>
        <strain evidence="2">JIC</strain>
    </source>
</reference>
<dbReference type="InterPro" id="IPR000916">
    <property type="entry name" value="Bet_v_I/MLP"/>
</dbReference>
<evidence type="ECO:0000259" key="1">
    <source>
        <dbReference type="SMART" id="SM01037"/>
    </source>
</evidence>